<evidence type="ECO:0000259" key="2">
    <source>
        <dbReference type="Pfam" id="PF10988"/>
    </source>
</evidence>
<dbReference type="InterPro" id="IPR021255">
    <property type="entry name" value="DUF2807"/>
</dbReference>
<keyword evidence="1" id="KW-0732">Signal</keyword>
<dbReference type="EMBL" id="JBHSMZ010000005">
    <property type="protein sequence ID" value="MFC5548631.1"/>
    <property type="molecule type" value="Genomic_DNA"/>
</dbReference>
<feature type="signal peptide" evidence="1">
    <location>
        <begin position="1"/>
        <end position="23"/>
    </location>
</feature>
<feature type="domain" description="Putative auto-transporter adhesin head GIN" evidence="2">
    <location>
        <begin position="41"/>
        <end position="237"/>
    </location>
</feature>
<comment type="caution">
    <text evidence="3">The sequence shown here is derived from an EMBL/GenBank/DDBJ whole genome shotgun (WGS) entry which is preliminary data.</text>
</comment>
<reference evidence="4" key="1">
    <citation type="journal article" date="2019" name="Int. J. Syst. Evol. Microbiol.">
        <title>The Global Catalogue of Microorganisms (GCM) 10K type strain sequencing project: providing services to taxonomists for standard genome sequencing and annotation.</title>
        <authorList>
            <consortium name="The Broad Institute Genomics Platform"/>
            <consortium name="The Broad Institute Genome Sequencing Center for Infectious Disease"/>
            <person name="Wu L."/>
            <person name="Ma J."/>
        </authorList>
    </citation>
    <scope>NUCLEOTIDE SEQUENCE [LARGE SCALE GENOMIC DNA]</scope>
    <source>
        <strain evidence="4">CGMCC 4.5798</strain>
    </source>
</reference>
<evidence type="ECO:0000313" key="3">
    <source>
        <dbReference type="EMBL" id="MFC5548631.1"/>
    </source>
</evidence>
<protein>
    <submittedName>
        <fullName evidence="3">GIN domain-containing protein</fullName>
    </submittedName>
</protein>
<evidence type="ECO:0000313" key="4">
    <source>
        <dbReference type="Proteomes" id="UP001596086"/>
    </source>
</evidence>
<gene>
    <name evidence="3" type="ORF">ACFPO9_08920</name>
</gene>
<sequence length="253" mass="26293">MNKVFTLGTAAAIFWAGFGLAQAAPEVATETRPIDARVVRVKLDGAVDLRIRQGSTATLTLSGDPRWLAKTVTVQSGDTLNIDTDIHGRVRLGSLHAELTLPALREVSSESVGSTDVSGFSGDELELSLDGAGSMRISCNYKLVSASLGGIGSMHLQSLNGEGVDLNLRGAGFVNISGRAKWLKADLGGLGSLDAKEFVTDSVNVDLSGLGNASVTAHQNASLNLSGMGSVTVYGKPLNRKVAVDGLGKVSWK</sequence>
<dbReference type="Pfam" id="PF10988">
    <property type="entry name" value="DUF2807"/>
    <property type="match status" value="1"/>
</dbReference>
<name>A0ABW0RX94_9BURK</name>
<dbReference type="RefSeq" id="WP_230029845.1">
    <property type="nucleotide sequence ID" value="NZ_JBHSMZ010000005.1"/>
</dbReference>
<evidence type="ECO:0000256" key="1">
    <source>
        <dbReference type="SAM" id="SignalP"/>
    </source>
</evidence>
<proteinExistence type="predicted"/>
<keyword evidence="4" id="KW-1185">Reference proteome</keyword>
<accession>A0ABW0RX94</accession>
<dbReference type="Gene3D" id="2.160.20.120">
    <property type="match status" value="1"/>
</dbReference>
<dbReference type="Proteomes" id="UP001596086">
    <property type="component" value="Unassembled WGS sequence"/>
</dbReference>
<organism evidence="3 4">
    <name type="scientific">Massilia aerilata</name>
    <dbReference type="NCBI Taxonomy" id="453817"/>
    <lineage>
        <taxon>Bacteria</taxon>
        <taxon>Pseudomonadati</taxon>
        <taxon>Pseudomonadota</taxon>
        <taxon>Betaproteobacteria</taxon>
        <taxon>Burkholderiales</taxon>
        <taxon>Oxalobacteraceae</taxon>
        <taxon>Telluria group</taxon>
        <taxon>Massilia</taxon>
    </lineage>
</organism>
<feature type="chain" id="PRO_5046792565" evidence="1">
    <location>
        <begin position="24"/>
        <end position="253"/>
    </location>
</feature>